<keyword evidence="2" id="KW-1185">Reference proteome</keyword>
<accession>A0A927RCZ7</accession>
<evidence type="ECO:0000313" key="2">
    <source>
        <dbReference type="Proteomes" id="UP000658225"/>
    </source>
</evidence>
<dbReference type="EMBL" id="JADBEL010000009">
    <property type="protein sequence ID" value="MBE1554880.1"/>
    <property type="molecule type" value="Genomic_DNA"/>
</dbReference>
<evidence type="ECO:0000313" key="1">
    <source>
        <dbReference type="EMBL" id="MBE1554880.1"/>
    </source>
</evidence>
<dbReference type="Proteomes" id="UP000658225">
    <property type="component" value="Unassembled WGS sequence"/>
</dbReference>
<reference evidence="1" key="1">
    <citation type="submission" date="2020-10" db="EMBL/GenBank/DDBJ databases">
        <title>Genomic Encyclopedia of Type Strains, Phase IV (KMG-IV): sequencing the most valuable type-strain genomes for metagenomic binning, comparative biology and taxonomic classification.</title>
        <authorList>
            <person name="Goeker M."/>
        </authorList>
    </citation>
    <scope>NUCLEOTIDE SEQUENCE</scope>
    <source>
        <strain evidence="1">DSM 13886</strain>
    </source>
</reference>
<organism evidence="1 2">
    <name type="scientific">Sporosarcina limicola</name>
    <dbReference type="NCBI Taxonomy" id="34101"/>
    <lineage>
        <taxon>Bacteria</taxon>
        <taxon>Bacillati</taxon>
        <taxon>Bacillota</taxon>
        <taxon>Bacilli</taxon>
        <taxon>Bacillales</taxon>
        <taxon>Caryophanaceae</taxon>
        <taxon>Sporosarcina</taxon>
    </lineage>
</organism>
<dbReference type="AlphaFoldDB" id="A0A927RCZ7"/>
<comment type="caution">
    <text evidence="1">The sequence shown here is derived from an EMBL/GenBank/DDBJ whole genome shotgun (WGS) entry which is preliminary data.</text>
</comment>
<name>A0A927RCZ7_9BACL</name>
<protein>
    <submittedName>
        <fullName evidence="1">Uncharacterized protein</fullName>
    </submittedName>
</protein>
<gene>
    <name evidence="1" type="ORF">H4683_001958</name>
</gene>
<proteinExistence type="predicted"/>
<sequence length="35" mass="4326">MLLYLGFFNITSTEIRIVFVYRVFITFYESRQIMN</sequence>